<sequence>MCTDTCRGTHESCSSGPFASKGSPCSPATAYCQSRSPQARCSCSPHMLNYIRPIWKSYTSLKKGEQGKAANVTPSGWPRRADTHGPALSPKPPVAVPSCEGSSVRVPACSEAPSQLRSLETIAPFVCSLLFLTSQLLTRFLHDLLSLIVHSLLPTSRLVGLHHAHNRFYLILTSRQYGPRRRLRRPRLWHGLDAVPQHGPDLFVCRFYQRKVCHGLV</sequence>
<protein>
    <submittedName>
        <fullName evidence="2">Uncharacterized protein</fullName>
    </submittedName>
</protein>
<name>A0A6A5YUQ1_9PLEO</name>
<accession>A0A6A5YUQ1</accession>
<evidence type="ECO:0000256" key="1">
    <source>
        <dbReference type="SAM" id="MobiDB-lite"/>
    </source>
</evidence>
<dbReference type="EMBL" id="ML977336">
    <property type="protein sequence ID" value="KAF2110845.1"/>
    <property type="molecule type" value="Genomic_DNA"/>
</dbReference>
<feature type="region of interest" description="Disordered" evidence="1">
    <location>
        <begin position="69"/>
        <end position="94"/>
    </location>
</feature>
<reference evidence="2" key="1">
    <citation type="journal article" date="2020" name="Stud. Mycol.">
        <title>101 Dothideomycetes genomes: a test case for predicting lifestyles and emergence of pathogens.</title>
        <authorList>
            <person name="Haridas S."/>
            <person name="Albert R."/>
            <person name="Binder M."/>
            <person name="Bloem J."/>
            <person name="Labutti K."/>
            <person name="Salamov A."/>
            <person name="Andreopoulos B."/>
            <person name="Baker S."/>
            <person name="Barry K."/>
            <person name="Bills G."/>
            <person name="Bluhm B."/>
            <person name="Cannon C."/>
            <person name="Castanera R."/>
            <person name="Culley D."/>
            <person name="Daum C."/>
            <person name="Ezra D."/>
            <person name="Gonzalez J."/>
            <person name="Henrissat B."/>
            <person name="Kuo A."/>
            <person name="Liang C."/>
            <person name="Lipzen A."/>
            <person name="Lutzoni F."/>
            <person name="Magnuson J."/>
            <person name="Mondo S."/>
            <person name="Nolan M."/>
            <person name="Ohm R."/>
            <person name="Pangilinan J."/>
            <person name="Park H.-J."/>
            <person name="Ramirez L."/>
            <person name="Alfaro M."/>
            <person name="Sun H."/>
            <person name="Tritt A."/>
            <person name="Yoshinaga Y."/>
            <person name="Zwiers L.-H."/>
            <person name="Turgeon B."/>
            <person name="Goodwin S."/>
            <person name="Spatafora J."/>
            <person name="Crous P."/>
            <person name="Grigoriev I."/>
        </authorList>
    </citation>
    <scope>NUCLEOTIDE SEQUENCE</scope>
    <source>
        <strain evidence="2">CBS 627.86</strain>
    </source>
</reference>
<organism evidence="2 3">
    <name type="scientific">Lophiotrema nucula</name>
    <dbReference type="NCBI Taxonomy" id="690887"/>
    <lineage>
        <taxon>Eukaryota</taxon>
        <taxon>Fungi</taxon>
        <taxon>Dikarya</taxon>
        <taxon>Ascomycota</taxon>
        <taxon>Pezizomycotina</taxon>
        <taxon>Dothideomycetes</taxon>
        <taxon>Pleosporomycetidae</taxon>
        <taxon>Pleosporales</taxon>
        <taxon>Lophiotremataceae</taxon>
        <taxon>Lophiotrema</taxon>
    </lineage>
</organism>
<dbReference type="AlphaFoldDB" id="A0A6A5YUQ1"/>
<gene>
    <name evidence="2" type="ORF">BDV96DRAFT_192268</name>
</gene>
<proteinExistence type="predicted"/>
<evidence type="ECO:0000313" key="2">
    <source>
        <dbReference type="EMBL" id="KAF2110845.1"/>
    </source>
</evidence>
<dbReference type="Proteomes" id="UP000799770">
    <property type="component" value="Unassembled WGS sequence"/>
</dbReference>
<keyword evidence="3" id="KW-1185">Reference proteome</keyword>
<evidence type="ECO:0000313" key="3">
    <source>
        <dbReference type="Proteomes" id="UP000799770"/>
    </source>
</evidence>